<dbReference type="PANTHER" id="PTHR34987:SF5">
    <property type="entry name" value="ALPHA-RHAMNOSIDASE"/>
    <property type="match status" value="1"/>
</dbReference>
<evidence type="ECO:0000259" key="2">
    <source>
        <dbReference type="Pfam" id="PF17389"/>
    </source>
</evidence>
<accession>A0A1W2TVA5</accession>
<dbReference type="SUPFAM" id="SSF48208">
    <property type="entry name" value="Six-hairpin glycosidases"/>
    <property type="match status" value="1"/>
</dbReference>
<sequence>MRSIGLATVLSVVSGGWAASCWRDTPCTGPLEPAFPGDWDVYNYAPDSRSVKPEAVLLGDASSSAAYNGSVTLSAGIPQVVLDFGREVGGITSLNYASDGAAAIGLAWMEVKNWIGSDSDYSNGGSTPDGHLTLSITGSGSGSYEVPLEKLRGGFRYLTLSYSSPTGATVNVSDILLEISFQPTWSNLRAYQGYFRCSDEMLNKIWYAGAYTLQTNTVPVNTGRAIPMVRNSWANNGTLGNGTTIMVDGAKRDRAVWPGDMGVAVPSAFYSIGELESVANALQVMYDYQNRDGSLPEAGPPLLQQDSDTYHMWTLVGTYNYILYGNDTDFLARNWARYQKAIEYIYGKVDDTSGLLVVTGTRDWARWGQGSNNSEANMILYRTLTTGSYLASLVGDGALSATYDERAAALSGAINTHLWDASYGAYRDNATATTLYPQDANALAVLFGATGGDAVRDRRVSARLTENWNALGAVAPELPGQISPFVSSFEVQAHFVAGEAVRALDLVRRSWGWYLAHPNGTASTVVEGYLADGSFAYRFDRGYPHPSYTSHAHGWGAGPTSALTNHVAGLAVAGPAGRAWSLAPQFAGLRSAEAGFTSALGRFRAAWALADDGSYSLNVTTPLGTQGSVLLPGVGGGRRAKITIDGNVGVYEVETVGKLTGYAVTIPDGTHSVWVEESADI</sequence>
<name>A0A1W2TVA5_ROSNE</name>
<dbReference type="STRING" id="77044.A0A1W2TVA5"/>
<dbReference type="AlphaFoldDB" id="A0A1W2TVA5"/>
<dbReference type="PROSITE" id="PS51257">
    <property type="entry name" value="PROKAR_LIPOPROTEIN"/>
    <property type="match status" value="1"/>
</dbReference>
<dbReference type="PANTHER" id="PTHR34987">
    <property type="entry name" value="C, PUTATIVE (AFU_ORTHOLOGUE AFUA_3G02880)-RELATED"/>
    <property type="match status" value="1"/>
</dbReference>
<feature type="signal peptide" evidence="1">
    <location>
        <begin position="1"/>
        <end position="18"/>
    </location>
</feature>
<protein>
    <submittedName>
        <fullName evidence="4">Putative bacterial alpha-L-rhamnosidase domain protein</fullName>
    </submittedName>
</protein>
<proteinExistence type="predicted"/>
<gene>
    <name evidence="4" type="ORF">SAMD00023353_8800330</name>
</gene>
<dbReference type="OrthoDB" id="10036721at2759"/>
<dbReference type="GO" id="GO:0005975">
    <property type="term" value="P:carbohydrate metabolic process"/>
    <property type="evidence" value="ECO:0007669"/>
    <property type="project" value="InterPro"/>
</dbReference>
<dbReference type="InterPro" id="IPR035396">
    <property type="entry name" value="Bac_rhamnosid6H"/>
</dbReference>
<dbReference type="InterPro" id="IPR035398">
    <property type="entry name" value="Bac_rhamnosid_C"/>
</dbReference>
<evidence type="ECO:0000313" key="4">
    <source>
        <dbReference type="EMBL" id="GAP92560.2"/>
    </source>
</evidence>
<dbReference type="InterPro" id="IPR012341">
    <property type="entry name" value="6hp_glycosidase-like_sf"/>
</dbReference>
<dbReference type="InterPro" id="IPR008928">
    <property type="entry name" value="6-hairpin_glycosidase_sf"/>
</dbReference>
<dbReference type="Gene3D" id="2.60.420.10">
    <property type="entry name" value="Maltose phosphorylase, domain 3"/>
    <property type="match status" value="1"/>
</dbReference>
<dbReference type="Pfam" id="PF17389">
    <property type="entry name" value="Bac_rhamnosid6H"/>
    <property type="match status" value="1"/>
</dbReference>
<keyword evidence="5" id="KW-1185">Reference proteome</keyword>
<evidence type="ECO:0000259" key="3">
    <source>
        <dbReference type="Pfam" id="PF17390"/>
    </source>
</evidence>
<dbReference type="Pfam" id="PF17390">
    <property type="entry name" value="Bac_rhamnosid_C"/>
    <property type="match status" value="1"/>
</dbReference>
<organism evidence="4">
    <name type="scientific">Rosellinia necatrix</name>
    <name type="common">White root-rot fungus</name>
    <dbReference type="NCBI Taxonomy" id="77044"/>
    <lineage>
        <taxon>Eukaryota</taxon>
        <taxon>Fungi</taxon>
        <taxon>Dikarya</taxon>
        <taxon>Ascomycota</taxon>
        <taxon>Pezizomycotina</taxon>
        <taxon>Sordariomycetes</taxon>
        <taxon>Xylariomycetidae</taxon>
        <taxon>Xylariales</taxon>
        <taxon>Xylariaceae</taxon>
        <taxon>Rosellinia</taxon>
    </lineage>
</organism>
<feature type="domain" description="Alpha-L-rhamnosidase C-terminal" evidence="3">
    <location>
        <begin position="570"/>
        <end position="635"/>
    </location>
</feature>
<evidence type="ECO:0000313" key="5">
    <source>
        <dbReference type="Proteomes" id="UP000054516"/>
    </source>
</evidence>
<dbReference type="OMA" id="IMYNTQN"/>
<evidence type="ECO:0000256" key="1">
    <source>
        <dbReference type="SAM" id="SignalP"/>
    </source>
</evidence>
<feature type="domain" description="Alpha-L-rhamnosidase six-hairpin glycosidase" evidence="2">
    <location>
        <begin position="235"/>
        <end position="466"/>
    </location>
</feature>
<keyword evidence="1" id="KW-0732">Signal</keyword>
<dbReference type="FunFam" id="1.50.10.10:FF:000052">
    <property type="entry name" value="Alpha-L-rhamnosidase B, putative"/>
    <property type="match status" value="1"/>
</dbReference>
<reference evidence="4" key="1">
    <citation type="submission" date="2016-03" db="EMBL/GenBank/DDBJ databases">
        <title>Draft genome sequence of Rosellinia necatrix.</title>
        <authorList>
            <person name="Kanematsu S."/>
        </authorList>
    </citation>
    <scope>NUCLEOTIDE SEQUENCE [LARGE SCALE GENOMIC DNA]</scope>
    <source>
        <strain evidence="4">W97</strain>
    </source>
</reference>
<dbReference type="EMBL" id="DF977533">
    <property type="protein sequence ID" value="GAP92560.2"/>
    <property type="molecule type" value="Genomic_DNA"/>
</dbReference>
<dbReference type="GO" id="GO:0003824">
    <property type="term" value="F:catalytic activity"/>
    <property type="evidence" value="ECO:0007669"/>
    <property type="project" value="UniProtKB-ARBA"/>
</dbReference>
<feature type="chain" id="PRO_5012438918" evidence="1">
    <location>
        <begin position="19"/>
        <end position="681"/>
    </location>
</feature>
<dbReference type="Proteomes" id="UP000054516">
    <property type="component" value="Unassembled WGS sequence"/>
</dbReference>
<dbReference type="Gene3D" id="1.50.10.10">
    <property type="match status" value="1"/>
</dbReference>